<name>A0ABD3EM12_9LAMI</name>
<evidence type="ECO:0000313" key="2">
    <source>
        <dbReference type="EMBL" id="KAL3655280.1"/>
    </source>
</evidence>
<keyword evidence="3" id="KW-1185">Reference proteome</keyword>
<comment type="caution">
    <text evidence="2">The sequence shown here is derived from an EMBL/GenBank/DDBJ whole genome shotgun (WGS) entry which is preliminary data.</text>
</comment>
<sequence>MAGEEKRHQMMQNLFGDQSEEEEEEVESEHESNRQPDYASDEGGGAPEPEDEEGEGEVAIQNDVEPQDLDHTHEESEGERDHSPQEVEIGDQREESEDRYLESDEEEHGQRVVTSRRHDAFISESEGSGENHFAANEDDEVNHARSHRK</sequence>
<feature type="region of interest" description="Disordered" evidence="1">
    <location>
        <begin position="1"/>
        <end position="149"/>
    </location>
</feature>
<reference evidence="3" key="1">
    <citation type="journal article" date="2024" name="IScience">
        <title>Strigolactones Initiate the Formation of Haustorium-like Structures in Castilleja.</title>
        <authorList>
            <person name="Buerger M."/>
            <person name="Peterson D."/>
            <person name="Chory J."/>
        </authorList>
    </citation>
    <scope>NUCLEOTIDE SEQUENCE [LARGE SCALE GENOMIC DNA]</scope>
</reference>
<evidence type="ECO:0000313" key="3">
    <source>
        <dbReference type="Proteomes" id="UP001632038"/>
    </source>
</evidence>
<accession>A0ABD3EM12</accession>
<protein>
    <submittedName>
        <fullName evidence="2">Uncharacterized protein</fullName>
    </submittedName>
</protein>
<evidence type="ECO:0000256" key="1">
    <source>
        <dbReference type="SAM" id="MobiDB-lite"/>
    </source>
</evidence>
<dbReference type="EMBL" id="JAVIJP010000002">
    <property type="protein sequence ID" value="KAL3655280.1"/>
    <property type="molecule type" value="Genomic_DNA"/>
</dbReference>
<feature type="compositionally biased region" description="Basic and acidic residues" evidence="1">
    <location>
        <begin position="68"/>
        <end position="102"/>
    </location>
</feature>
<feature type="compositionally biased region" description="Acidic residues" evidence="1">
    <location>
        <begin position="18"/>
        <end position="28"/>
    </location>
</feature>
<dbReference type="AlphaFoldDB" id="A0ABD3EM12"/>
<organism evidence="2 3">
    <name type="scientific">Castilleja foliolosa</name>
    <dbReference type="NCBI Taxonomy" id="1961234"/>
    <lineage>
        <taxon>Eukaryota</taxon>
        <taxon>Viridiplantae</taxon>
        <taxon>Streptophyta</taxon>
        <taxon>Embryophyta</taxon>
        <taxon>Tracheophyta</taxon>
        <taxon>Spermatophyta</taxon>
        <taxon>Magnoliopsida</taxon>
        <taxon>eudicotyledons</taxon>
        <taxon>Gunneridae</taxon>
        <taxon>Pentapetalae</taxon>
        <taxon>asterids</taxon>
        <taxon>lamiids</taxon>
        <taxon>Lamiales</taxon>
        <taxon>Orobanchaceae</taxon>
        <taxon>Pedicularideae</taxon>
        <taxon>Castillejinae</taxon>
        <taxon>Castilleja</taxon>
    </lineage>
</organism>
<dbReference type="Proteomes" id="UP001632038">
    <property type="component" value="Unassembled WGS sequence"/>
</dbReference>
<proteinExistence type="predicted"/>
<gene>
    <name evidence="2" type="ORF">CASFOL_001066</name>
</gene>